<dbReference type="KEGG" id="gms:SOIL9_28440"/>
<accession>A0A6P2D620</accession>
<proteinExistence type="predicted"/>
<name>A0A6P2D620_9BACT</name>
<dbReference type="AlphaFoldDB" id="A0A6P2D620"/>
<dbReference type="GO" id="GO:0003824">
    <property type="term" value="F:catalytic activity"/>
    <property type="evidence" value="ECO:0007669"/>
    <property type="project" value="InterPro"/>
</dbReference>
<evidence type="ECO:0000256" key="4">
    <source>
        <dbReference type="ARBA" id="ARBA00023004"/>
    </source>
</evidence>
<protein>
    <recommendedName>
        <fullName evidence="10">Radical SAM core domain-containing protein</fullName>
    </recommendedName>
</protein>
<dbReference type="Pfam" id="PF04055">
    <property type="entry name" value="Radical_SAM"/>
    <property type="match status" value="1"/>
</dbReference>
<sequence>MSTSVYKRPAPPEPPARMFRPRMVQLAPLYQCNLACPHCCVPIEWPDRLDIPTAVRFLEQAHQAGIGTIGFTGGEPFLYPEFLNALTARAAELGFRFDKLMTNGVWHRDAEHATAVLSDLRDAGFSGKIGLSVDKFHGMDIEKLAEFCRVTRAVFARDTILSLSYASRAPNKGLEPIKRLAEALDGVVEWSKVLGRYLLVSDDFTMTACWNHLATVERAEELPGDSWDGTWFEEDYCEGPGQALIVNPKGEVKPCCGFASDLDQLTIGNIYTDSLEQIVQFARNHPVVGTVFRDGLTAIRDEILARDPNALPGATSNHCYFCWYVLAKGIYAQTTGKLELLPEHGGSQWAKIVAEKGKTALPLLGDDQGPKGCGSGGCAQK</sequence>
<keyword evidence="5" id="KW-0411">Iron-sulfur</keyword>
<dbReference type="InterPro" id="IPR050377">
    <property type="entry name" value="Radical_SAM_PqqE_MftC-like"/>
</dbReference>
<dbReference type="GO" id="GO:0051536">
    <property type="term" value="F:iron-sulfur cluster binding"/>
    <property type="evidence" value="ECO:0007669"/>
    <property type="project" value="UniProtKB-KW"/>
</dbReference>
<organism evidence="8 9">
    <name type="scientific">Gemmata massiliana</name>
    <dbReference type="NCBI Taxonomy" id="1210884"/>
    <lineage>
        <taxon>Bacteria</taxon>
        <taxon>Pseudomonadati</taxon>
        <taxon>Planctomycetota</taxon>
        <taxon>Planctomycetia</taxon>
        <taxon>Gemmatales</taxon>
        <taxon>Gemmataceae</taxon>
        <taxon>Gemmata</taxon>
    </lineage>
</organism>
<evidence type="ECO:0000259" key="6">
    <source>
        <dbReference type="Pfam" id="PF04055"/>
    </source>
</evidence>
<evidence type="ECO:0000256" key="3">
    <source>
        <dbReference type="ARBA" id="ARBA00022723"/>
    </source>
</evidence>
<dbReference type="SUPFAM" id="SSF102114">
    <property type="entry name" value="Radical SAM enzymes"/>
    <property type="match status" value="1"/>
</dbReference>
<dbReference type="InterPro" id="IPR023885">
    <property type="entry name" value="4Fe4S-binding_SPASM_dom"/>
</dbReference>
<dbReference type="Proteomes" id="UP000464178">
    <property type="component" value="Chromosome"/>
</dbReference>
<dbReference type="SFLD" id="SFLDS00029">
    <property type="entry name" value="Radical_SAM"/>
    <property type="match status" value="1"/>
</dbReference>
<evidence type="ECO:0000313" key="8">
    <source>
        <dbReference type="EMBL" id="VTR94870.1"/>
    </source>
</evidence>
<reference evidence="8 9" key="1">
    <citation type="submission" date="2019-05" db="EMBL/GenBank/DDBJ databases">
        <authorList>
            <consortium name="Science for Life Laboratories"/>
        </authorList>
    </citation>
    <scope>NUCLEOTIDE SEQUENCE [LARGE SCALE GENOMIC DNA]</scope>
    <source>
        <strain evidence="8">Soil9</strain>
    </source>
</reference>
<dbReference type="Pfam" id="PF13186">
    <property type="entry name" value="SPASM"/>
    <property type="match status" value="1"/>
</dbReference>
<dbReference type="InterPro" id="IPR013785">
    <property type="entry name" value="Aldolase_TIM"/>
</dbReference>
<dbReference type="GO" id="GO:0046872">
    <property type="term" value="F:metal ion binding"/>
    <property type="evidence" value="ECO:0007669"/>
    <property type="project" value="UniProtKB-KW"/>
</dbReference>
<feature type="domain" description="4Fe4S-binding SPASM" evidence="7">
    <location>
        <begin position="237"/>
        <end position="280"/>
    </location>
</feature>
<evidence type="ECO:0000313" key="9">
    <source>
        <dbReference type="Proteomes" id="UP000464178"/>
    </source>
</evidence>
<evidence type="ECO:0000256" key="1">
    <source>
        <dbReference type="ARBA" id="ARBA00001966"/>
    </source>
</evidence>
<dbReference type="Gene3D" id="3.20.20.70">
    <property type="entry name" value="Aldolase class I"/>
    <property type="match status" value="1"/>
</dbReference>
<evidence type="ECO:0000256" key="2">
    <source>
        <dbReference type="ARBA" id="ARBA00022691"/>
    </source>
</evidence>
<keyword evidence="2" id="KW-0949">S-adenosyl-L-methionine</keyword>
<keyword evidence="9" id="KW-1185">Reference proteome</keyword>
<evidence type="ECO:0000259" key="7">
    <source>
        <dbReference type="Pfam" id="PF13186"/>
    </source>
</evidence>
<comment type="cofactor">
    <cofactor evidence="1">
        <name>[4Fe-4S] cluster</name>
        <dbReference type="ChEBI" id="CHEBI:49883"/>
    </cofactor>
</comment>
<evidence type="ECO:0000256" key="5">
    <source>
        <dbReference type="ARBA" id="ARBA00023014"/>
    </source>
</evidence>
<feature type="domain" description="Radical SAM core" evidence="6">
    <location>
        <begin position="30"/>
        <end position="136"/>
    </location>
</feature>
<keyword evidence="4" id="KW-0408">Iron</keyword>
<dbReference type="EMBL" id="LR593886">
    <property type="protein sequence ID" value="VTR94870.1"/>
    <property type="molecule type" value="Genomic_DNA"/>
</dbReference>
<dbReference type="PANTHER" id="PTHR11228:SF7">
    <property type="entry name" value="PQQA PEPTIDE CYCLASE"/>
    <property type="match status" value="1"/>
</dbReference>
<dbReference type="RefSeq" id="WP_162669358.1">
    <property type="nucleotide sequence ID" value="NZ_LR593886.1"/>
</dbReference>
<dbReference type="CDD" id="cd21109">
    <property type="entry name" value="SPASM"/>
    <property type="match status" value="1"/>
</dbReference>
<keyword evidence="3" id="KW-0479">Metal-binding</keyword>
<evidence type="ECO:0008006" key="10">
    <source>
        <dbReference type="Google" id="ProtNLM"/>
    </source>
</evidence>
<dbReference type="PANTHER" id="PTHR11228">
    <property type="entry name" value="RADICAL SAM DOMAIN PROTEIN"/>
    <property type="match status" value="1"/>
</dbReference>
<dbReference type="InterPro" id="IPR058240">
    <property type="entry name" value="rSAM_sf"/>
</dbReference>
<dbReference type="SFLD" id="SFLDG01067">
    <property type="entry name" value="SPASM/twitch_domain_containing"/>
    <property type="match status" value="1"/>
</dbReference>
<gene>
    <name evidence="8" type="ORF">SOIL9_28440</name>
</gene>
<dbReference type="InterPro" id="IPR007197">
    <property type="entry name" value="rSAM"/>
</dbReference>